<dbReference type="InParanoid" id="A0A1E7ELU7"/>
<evidence type="ECO:0000256" key="4">
    <source>
        <dbReference type="ARBA" id="ARBA00022912"/>
    </source>
</evidence>
<dbReference type="KEGG" id="fcy:FRACYDRAFT_252531"/>
<dbReference type="AlphaFoldDB" id="A0A1E7ELU7"/>
<dbReference type="CDD" id="cd14498">
    <property type="entry name" value="DSP"/>
    <property type="match status" value="1"/>
</dbReference>
<feature type="region of interest" description="Disordered" evidence="5">
    <location>
        <begin position="226"/>
        <end position="245"/>
    </location>
</feature>
<dbReference type="GO" id="GO:0008330">
    <property type="term" value="F:protein tyrosine/threonine phosphatase activity"/>
    <property type="evidence" value="ECO:0007669"/>
    <property type="project" value="TreeGrafter"/>
</dbReference>
<keyword evidence="4" id="KW-0904">Protein phosphatase</keyword>
<dbReference type="GO" id="GO:0005737">
    <property type="term" value="C:cytoplasm"/>
    <property type="evidence" value="ECO:0007669"/>
    <property type="project" value="TreeGrafter"/>
</dbReference>
<dbReference type="OrthoDB" id="285418at2759"/>
<feature type="compositionally biased region" description="Polar residues" evidence="5">
    <location>
        <begin position="22"/>
        <end position="32"/>
    </location>
</feature>
<dbReference type="InterPro" id="IPR000340">
    <property type="entry name" value="Dual-sp_phosphatase_cat-dom"/>
</dbReference>
<evidence type="ECO:0000256" key="5">
    <source>
        <dbReference type="SAM" id="MobiDB-lite"/>
    </source>
</evidence>
<keyword evidence="8" id="KW-1185">Reference proteome</keyword>
<dbReference type="Proteomes" id="UP000095751">
    <property type="component" value="Unassembled WGS sequence"/>
</dbReference>
<feature type="region of interest" description="Disordered" evidence="5">
    <location>
        <begin position="748"/>
        <end position="773"/>
    </location>
</feature>
<sequence>MTTSATTTTATTAAAAAAATTESNKVNGQQDDYMNNKADPNNNNNVNNNNYDYDNAAVVNVNVNMNESSKKPRLLPPLPLPPPPHKLPLPPLLDEEERLTTIQKWIAQPIDKLRDVTTGIFQDPYPASIIIENNTNRNDNNIDDNNEDDDYDNTGILIGNKYHASDIQHLLQLGVTAVLNCASGGIAQLPVEELKQNGIIYGFTNVRQDDLKYPILHELVLLPPSSNKEGEAEDDNKAGTTTTATSTPLNNLIASQHLKVAKTMYIEEVLKKKGKILFFCVAGQNRSATLALSVLLLHGKYDLNILCQSCYLTRSFILENLGFQKQLIQLEYYLLCQKAKAKKDGMNNKKSVRKRYGNGKGMTMYSHGDYTDDDAVLAANKGNMILTRTMSYDDSIASSSCQSSMPRSTSQQSFTRIAPTTPNGLLITTTGEATTTDATRTTTNDTRKYVEIELLIPGLCTMEAYIPVPSTIIEVKKILVDYANTYLLKSEQRTVAKSWIVLATFGHNPMYDLPLEDEAIEKSIQLYRLENMFHLKTAAAEITKPTTATTATETTETTTTTVQVPVVVGATKNANNNDTSTKNVGADTATPSSSQVVDNNDRIVFWTSKCRFALVIFSVYTGSSSSGEDEDTNNDDDATNKCTTTSRRYQEPWTFQHQERPGAPATLLANTLISTHLRGWDFCDGQAYASKEPIVFSFSPEGASDKRQFMKISTCSQESQQFEAPGEGGILGMGANAIVHRVELQSTSPKSFASTTTRIDTTTNTEERKEKEEEQELFWDAAVKRPFSLSKMLSSLKSSSEAGLAKRLRLLAHSSLLNSDGRVLYFYGLGVALSSNAYQPTEYKFEACILARYEEEFSTYTMKKFMIDYTSTITTPPPITPLLPSSATATDNDWRKDFSLISVKVLLVSLLNAFRDLTLMGVQAFDFNHLGNVLVSRDHQSVKLLDIDGDSRGSIQLSEYMINNNSSDNGGGNGGEHSSNKTTVSRRPSILLHKPSLDIDLNAVLPTVVQQLLLGKGRGTGFVVDTKSMIWRLPPIEAKELIGKTVNENFGPLTDSHMAKVVEWFYAMLKKQPPWGNWTHDIYDAMRCIDHLPIR</sequence>
<dbReference type="InterPro" id="IPR029021">
    <property type="entry name" value="Prot-tyrosine_phosphatase-like"/>
</dbReference>
<reference evidence="7 8" key="1">
    <citation type="submission" date="2016-09" db="EMBL/GenBank/DDBJ databases">
        <title>Extensive genetic diversity and differential bi-allelic expression allows diatom success in the polar Southern Ocean.</title>
        <authorList>
            <consortium name="DOE Joint Genome Institute"/>
            <person name="Mock T."/>
            <person name="Otillar R.P."/>
            <person name="Strauss J."/>
            <person name="Dupont C."/>
            <person name="Frickenhaus S."/>
            <person name="Maumus F."/>
            <person name="Mcmullan M."/>
            <person name="Sanges R."/>
            <person name="Schmutz J."/>
            <person name="Toseland A."/>
            <person name="Valas R."/>
            <person name="Veluchamy A."/>
            <person name="Ward B.J."/>
            <person name="Allen A."/>
            <person name="Barry K."/>
            <person name="Falciatore A."/>
            <person name="Ferrante M."/>
            <person name="Fortunato A.E."/>
            <person name="Gloeckner G."/>
            <person name="Gruber A."/>
            <person name="Hipkin R."/>
            <person name="Janech M."/>
            <person name="Kroth P."/>
            <person name="Leese F."/>
            <person name="Lindquist E."/>
            <person name="Lyon B.R."/>
            <person name="Martin J."/>
            <person name="Mayer C."/>
            <person name="Parker M."/>
            <person name="Quesneville H."/>
            <person name="Raymond J."/>
            <person name="Uhlig C."/>
            <person name="Valentin K.U."/>
            <person name="Worden A.Z."/>
            <person name="Armbrust E.V."/>
            <person name="Bowler C."/>
            <person name="Green B."/>
            <person name="Moulton V."/>
            <person name="Van Oosterhout C."/>
            <person name="Grigoriev I."/>
        </authorList>
    </citation>
    <scope>NUCLEOTIDE SEQUENCE [LARGE SCALE GENOMIC DNA]</scope>
    <source>
        <strain evidence="7 8">CCMP1102</strain>
    </source>
</reference>
<feature type="region of interest" description="Disordered" evidence="5">
    <location>
        <begin position="622"/>
        <end position="642"/>
    </location>
</feature>
<evidence type="ECO:0000313" key="8">
    <source>
        <dbReference type="Proteomes" id="UP000095751"/>
    </source>
</evidence>
<dbReference type="PANTHER" id="PTHR10159:SF519">
    <property type="entry name" value="DUAL SPECIFICITY PROTEIN PHOSPHATASE MPK3"/>
    <property type="match status" value="1"/>
</dbReference>
<dbReference type="GO" id="GO:0043409">
    <property type="term" value="P:negative regulation of MAPK cascade"/>
    <property type="evidence" value="ECO:0007669"/>
    <property type="project" value="TreeGrafter"/>
</dbReference>
<dbReference type="EMBL" id="KV784394">
    <property type="protein sequence ID" value="OEU06902.1"/>
    <property type="molecule type" value="Genomic_DNA"/>
</dbReference>
<feature type="region of interest" description="Disordered" evidence="5">
    <location>
        <begin position="1"/>
        <end position="47"/>
    </location>
</feature>
<protein>
    <recommendedName>
        <fullName evidence="2">protein-tyrosine-phosphatase</fullName>
        <ecNumber evidence="2">3.1.3.48</ecNumber>
    </recommendedName>
</protein>
<evidence type="ECO:0000256" key="2">
    <source>
        <dbReference type="ARBA" id="ARBA00013064"/>
    </source>
</evidence>
<dbReference type="SUPFAM" id="SSF52799">
    <property type="entry name" value="(Phosphotyrosine protein) phosphatases II"/>
    <property type="match status" value="1"/>
</dbReference>
<feature type="compositionally biased region" description="Low complexity" evidence="5">
    <location>
        <begin position="33"/>
        <end position="47"/>
    </location>
</feature>
<feature type="region of interest" description="Disordered" evidence="5">
    <location>
        <begin position="572"/>
        <end position="593"/>
    </location>
</feature>
<comment type="similarity">
    <text evidence="1">Belongs to the protein-tyrosine phosphatase family. Non-receptor class dual specificity subfamily.</text>
</comment>
<accession>A0A1E7ELU7</accession>
<evidence type="ECO:0000259" key="6">
    <source>
        <dbReference type="SMART" id="SM00195"/>
    </source>
</evidence>
<feature type="compositionally biased region" description="Acidic residues" evidence="5">
    <location>
        <begin position="627"/>
        <end position="637"/>
    </location>
</feature>
<organism evidence="7 8">
    <name type="scientific">Fragilariopsis cylindrus CCMP1102</name>
    <dbReference type="NCBI Taxonomy" id="635003"/>
    <lineage>
        <taxon>Eukaryota</taxon>
        <taxon>Sar</taxon>
        <taxon>Stramenopiles</taxon>
        <taxon>Ochrophyta</taxon>
        <taxon>Bacillariophyta</taxon>
        <taxon>Bacillariophyceae</taxon>
        <taxon>Bacillariophycidae</taxon>
        <taxon>Bacillariales</taxon>
        <taxon>Bacillariaceae</taxon>
        <taxon>Fragilariopsis</taxon>
    </lineage>
</organism>
<dbReference type="GO" id="GO:0033550">
    <property type="term" value="F:MAP kinase tyrosine phosphatase activity"/>
    <property type="evidence" value="ECO:0007669"/>
    <property type="project" value="TreeGrafter"/>
</dbReference>
<evidence type="ECO:0000256" key="3">
    <source>
        <dbReference type="ARBA" id="ARBA00022801"/>
    </source>
</evidence>
<evidence type="ECO:0000313" key="7">
    <source>
        <dbReference type="EMBL" id="OEU06902.1"/>
    </source>
</evidence>
<dbReference type="Gene3D" id="3.90.190.10">
    <property type="entry name" value="Protein tyrosine phosphatase superfamily"/>
    <property type="match status" value="1"/>
</dbReference>
<dbReference type="SMART" id="SM00195">
    <property type="entry name" value="DSPc"/>
    <property type="match status" value="1"/>
</dbReference>
<keyword evidence="3" id="KW-0378">Hydrolase</keyword>
<dbReference type="GO" id="GO:0017017">
    <property type="term" value="F:MAP kinase tyrosine/serine/threonine phosphatase activity"/>
    <property type="evidence" value="ECO:0007669"/>
    <property type="project" value="TreeGrafter"/>
</dbReference>
<feature type="region of interest" description="Disordered" evidence="5">
    <location>
        <begin position="963"/>
        <end position="985"/>
    </location>
</feature>
<dbReference type="PANTHER" id="PTHR10159">
    <property type="entry name" value="DUAL SPECIFICITY PROTEIN PHOSPHATASE"/>
    <property type="match status" value="1"/>
</dbReference>
<dbReference type="InterPro" id="IPR020422">
    <property type="entry name" value="TYR_PHOSPHATASE_DUAL_dom"/>
</dbReference>
<name>A0A1E7ELU7_9STRA</name>
<feature type="domain" description="Tyrosine-protein phosphatase" evidence="6">
    <location>
        <begin position="155"/>
        <end position="333"/>
    </location>
</feature>
<dbReference type="Pfam" id="PF00782">
    <property type="entry name" value="DSPc"/>
    <property type="match status" value="1"/>
</dbReference>
<proteinExistence type="inferred from homology"/>
<dbReference type="EC" id="3.1.3.48" evidence="2"/>
<feature type="compositionally biased region" description="Low complexity" evidence="5">
    <location>
        <begin position="755"/>
        <end position="764"/>
    </location>
</feature>
<gene>
    <name evidence="7" type="ORF">FRACYDRAFT_252531</name>
</gene>
<evidence type="ECO:0000256" key="1">
    <source>
        <dbReference type="ARBA" id="ARBA00008601"/>
    </source>
</evidence>
<feature type="compositionally biased region" description="Low complexity" evidence="5">
    <location>
        <begin position="1"/>
        <end position="21"/>
    </location>
</feature>